<feature type="domain" description="Transposase IS701-like DDE" evidence="2">
    <location>
        <begin position="42"/>
        <end position="278"/>
    </location>
</feature>
<dbReference type="EMBL" id="JBHTEE010000001">
    <property type="protein sequence ID" value="MFC7600947.1"/>
    <property type="molecule type" value="Genomic_DNA"/>
</dbReference>
<protein>
    <submittedName>
        <fullName evidence="3">IS701 family transposase</fullName>
    </submittedName>
</protein>
<feature type="region of interest" description="Disordered" evidence="1">
    <location>
        <begin position="406"/>
        <end position="435"/>
    </location>
</feature>
<dbReference type="Pfam" id="PF13546">
    <property type="entry name" value="DDE_5"/>
    <property type="match status" value="1"/>
</dbReference>
<feature type="compositionally biased region" description="Pro residues" evidence="1">
    <location>
        <begin position="406"/>
        <end position="416"/>
    </location>
</feature>
<dbReference type="Proteomes" id="UP001596514">
    <property type="component" value="Unassembled WGS sequence"/>
</dbReference>
<dbReference type="RefSeq" id="WP_343978150.1">
    <property type="nucleotide sequence ID" value="NZ_BAAAGK010000161.1"/>
</dbReference>
<organism evidence="3 4">
    <name type="scientific">Streptosporangium amethystogenes subsp. fukuiense</name>
    <dbReference type="NCBI Taxonomy" id="698418"/>
    <lineage>
        <taxon>Bacteria</taxon>
        <taxon>Bacillati</taxon>
        <taxon>Actinomycetota</taxon>
        <taxon>Actinomycetes</taxon>
        <taxon>Streptosporangiales</taxon>
        <taxon>Streptosporangiaceae</taxon>
        <taxon>Streptosporangium</taxon>
    </lineage>
</organism>
<dbReference type="InterPro" id="IPR012337">
    <property type="entry name" value="RNaseH-like_sf"/>
</dbReference>
<name>A0ABW2SYL1_9ACTN</name>
<proteinExistence type="predicted"/>
<sequence length="468" mass="50718">MDRDDRCCSGVVMVVTARRPCPPAPGPLEEYATRFDDLWCSLAQRRGFREYLAGLLLPRDRNKTLTCLAGAEPVVGAQNAAVQRLQFFLSESPWDPEAINARRLELLRADPATAPHTGGVLVVDDTGDRKDGTATAHTAHQYLGSVGKIENGIVAVTTLWADERVYYPLHAPPYTPASRLPRGRSDPAFRTKPQLATALAGRAQAAAIPFRALVADCAYGDNAAFTAELWAARLPFVLALKPHKGSWAPADEAYTPIDAARELSWGGPQAPGVWTKVVRRFRDGHTTVWWAADAVLGGYGPHQAVRLIVATADPATLPVKATWYLATNLPRPGGPRAVASSFPPAGLAEIVRLYGLRTWIEQGYKQVKDELGWADFQVRSDAAIRRHWTLVMCAFTFCWHARPADSAPPPHLPPAPADADGGERGAHRHGATRATVLASGRPLRPRLADPLRAAATLVAQLVEQAPAR</sequence>
<reference evidence="4" key="1">
    <citation type="journal article" date="2019" name="Int. J. Syst. Evol. Microbiol.">
        <title>The Global Catalogue of Microorganisms (GCM) 10K type strain sequencing project: providing services to taxonomists for standard genome sequencing and annotation.</title>
        <authorList>
            <consortium name="The Broad Institute Genomics Platform"/>
            <consortium name="The Broad Institute Genome Sequencing Center for Infectious Disease"/>
            <person name="Wu L."/>
            <person name="Ma J."/>
        </authorList>
    </citation>
    <scope>NUCLEOTIDE SEQUENCE [LARGE SCALE GENOMIC DNA]</scope>
    <source>
        <strain evidence="4">JCM 10083</strain>
    </source>
</reference>
<accession>A0ABW2SYL1</accession>
<dbReference type="SUPFAM" id="SSF53098">
    <property type="entry name" value="Ribonuclease H-like"/>
    <property type="match status" value="1"/>
</dbReference>
<dbReference type="PANTHER" id="PTHR33627">
    <property type="entry name" value="TRANSPOSASE"/>
    <property type="match status" value="1"/>
</dbReference>
<dbReference type="PANTHER" id="PTHR33627:SF1">
    <property type="entry name" value="TRANSPOSASE"/>
    <property type="match status" value="1"/>
</dbReference>
<dbReference type="InterPro" id="IPR039365">
    <property type="entry name" value="IS701-like"/>
</dbReference>
<evidence type="ECO:0000259" key="2">
    <source>
        <dbReference type="Pfam" id="PF13546"/>
    </source>
</evidence>
<gene>
    <name evidence="3" type="ORF">ACFQVD_12655</name>
</gene>
<comment type="caution">
    <text evidence="3">The sequence shown here is derived from an EMBL/GenBank/DDBJ whole genome shotgun (WGS) entry which is preliminary data.</text>
</comment>
<evidence type="ECO:0000313" key="4">
    <source>
        <dbReference type="Proteomes" id="UP001596514"/>
    </source>
</evidence>
<keyword evidence="4" id="KW-1185">Reference proteome</keyword>
<evidence type="ECO:0000256" key="1">
    <source>
        <dbReference type="SAM" id="MobiDB-lite"/>
    </source>
</evidence>
<dbReference type="InterPro" id="IPR038721">
    <property type="entry name" value="IS701-like_DDE_dom"/>
</dbReference>
<evidence type="ECO:0000313" key="3">
    <source>
        <dbReference type="EMBL" id="MFC7600947.1"/>
    </source>
</evidence>
<dbReference type="NCBIfam" id="NF033540">
    <property type="entry name" value="transpos_IS701"/>
    <property type="match status" value="1"/>
</dbReference>